<accession>A0A644Y3M4</accession>
<dbReference type="Pfam" id="PF14748">
    <property type="entry name" value="P5CR_dimer"/>
    <property type="match status" value="1"/>
</dbReference>
<dbReference type="EMBL" id="VSSQ01003826">
    <property type="protein sequence ID" value="MPM22521.1"/>
    <property type="molecule type" value="Genomic_DNA"/>
</dbReference>
<proteinExistence type="inferred from homology"/>
<evidence type="ECO:0000256" key="3">
    <source>
        <dbReference type="ARBA" id="ARBA00023002"/>
    </source>
</evidence>
<dbReference type="GO" id="GO:0055129">
    <property type="term" value="P:L-proline biosynthetic process"/>
    <property type="evidence" value="ECO:0007669"/>
    <property type="project" value="TreeGrafter"/>
</dbReference>
<dbReference type="PROSITE" id="PS00521">
    <property type="entry name" value="P5CR"/>
    <property type="match status" value="1"/>
</dbReference>
<dbReference type="AlphaFoldDB" id="A0A644Y3M4"/>
<evidence type="ECO:0000259" key="4">
    <source>
        <dbReference type="Pfam" id="PF14748"/>
    </source>
</evidence>
<dbReference type="GO" id="GO:0004735">
    <property type="term" value="F:pyrroline-5-carboxylate reductase activity"/>
    <property type="evidence" value="ECO:0007669"/>
    <property type="project" value="UniProtKB-EC"/>
</dbReference>
<dbReference type="InterPro" id="IPR008927">
    <property type="entry name" value="6-PGluconate_DH-like_C_sf"/>
</dbReference>
<dbReference type="EC" id="1.5.1.2" evidence="5"/>
<dbReference type="PANTHER" id="PTHR11645:SF0">
    <property type="entry name" value="PYRROLINE-5-CARBOXYLATE REDUCTASE 3"/>
    <property type="match status" value="1"/>
</dbReference>
<comment type="caution">
    <text evidence="5">The sequence shown here is derived from an EMBL/GenBank/DDBJ whole genome shotgun (WGS) entry which is preliminary data.</text>
</comment>
<gene>
    <name evidence="5" type="primary">proC_17</name>
    <name evidence="5" type="ORF">SDC9_68976</name>
</gene>
<evidence type="ECO:0000256" key="2">
    <source>
        <dbReference type="ARBA" id="ARBA00022857"/>
    </source>
</evidence>
<dbReference type="PANTHER" id="PTHR11645">
    <property type="entry name" value="PYRROLINE-5-CARBOXYLATE REDUCTASE"/>
    <property type="match status" value="1"/>
</dbReference>
<dbReference type="InterPro" id="IPR029036">
    <property type="entry name" value="P5CR_dimer"/>
</dbReference>
<keyword evidence="3 5" id="KW-0560">Oxidoreductase</keyword>
<sequence>MACGLPRATAIELAAQTLVGTARLQQESGKHPGALKDAVCSPGGTTIQGVRALEEGGFRAAAMNAVIAAYEKTAALKQ</sequence>
<reference evidence="5" key="1">
    <citation type="submission" date="2019-08" db="EMBL/GenBank/DDBJ databases">
        <authorList>
            <person name="Kucharzyk K."/>
            <person name="Murdoch R.W."/>
            <person name="Higgins S."/>
            <person name="Loffler F."/>
        </authorList>
    </citation>
    <scope>NUCLEOTIDE SEQUENCE</scope>
</reference>
<organism evidence="5">
    <name type="scientific">bioreactor metagenome</name>
    <dbReference type="NCBI Taxonomy" id="1076179"/>
    <lineage>
        <taxon>unclassified sequences</taxon>
        <taxon>metagenomes</taxon>
        <taxon>ecological metagenomes</taxon>
    </lineage>
</organism>
<name>A0A644Y3M4_9ZZZZ</name>
<evidence type="ECO:0000256" key="1">
    <source>
        <dbReference type="ARBA" id="ARBA00005525"/>
    </source>
</evidence>
<dbReference type="FunFam" id="1.10.3730.10:FF:000001">
    <property type="entry name" value="Pyrroline-5-carboxylate reductase"/>
    <property type="match status" value="1"/>
</dbReference>
<dbReference type="InterPro" id="IPR053790">
    <property type="entry name" value="P5CR-like_CS"/>
</dbReference>
<feature type="domain" description="Pyrroline-5-carboxylate reductase dimerisation" evidence="4">
    <location>
        <begin position="2"/>
        <end position="75"/>
    </location>
</feature>
<keyword evidence="2" id="KW-0521">NADP</keyword>
<evidence type="ECO:0000313" key="5">
    <source>
        <dbReference type="EMBL" id="MPM22521.1"/>
    </source>
</evidence>
<dbReference type="Gene3D" id="1.10.3730.10">
    <property type="entry name" value="ProC C-terminal domain-like"/>
    <property type="match status" value="1"/>
</dbReference>
<comment type="similarity">
    <text evidence="1">Belongs to the pyrroline-5-carboxylate reductase family.</text>
</comment>
<dbReference type="SUPFAM" id="SSF48179">
    <property type="entry name" value="6-phosphogluconate dehydrogenase C-terminal domain-like"/>
    <property type="match status" value="1"/>
</dbReference>
<protein>
    <submittedName>
        <fullName evidence="5">Pyrroline-5-carboxylate reductase</fullName>
        <ecNumber evidence="5">1.5.1.2</ecNumber>
    </submittedName>
</protein>